<feature type="compositionally biased region" description="Gly residues" evidence="1">
    <location>
        <begin position="100"/>
        <end position="111"/>
    </location>
</feature>
<comment type="caution">
    <text evidence="2">The sequence shown here is derived from an EMBL/GenBank/DDBJ whole genome shotgun (WGS) entry which is preliminary data.</text>
</comment>
<dbReference type="RefSeq" id="WP_284300216.1">
    <property type="nucleotide sequence ID" value="NZ_BSVA01000001.1"/>
</dbReference>
<organism evidence="2 3">
    <name type="scientific">Homoserinibacter gongjuensis</name>
    <dbReference type="NCBI Taxonomy" id="1162968"/>
    <lineage>
        <taxon>Bacteria</taxon>
        <taxon>Bacillati</taxon>
        <taxon>Actinomycetota</taxon>
        <taxon>Actinomycetes</taxon>
        <taxon>Micrococcales</taxon>
        <taxon>Microbacteriaceae</taxon>
        <taxon>Homoserinibacter</taxon>
    </lineage>
</organism>
<reference evidence="3" key="1">
    <citation type="journal article" date="2019" name="Int. J. Syst. Evol. Microbiol.">
        <title>The Global Catalogue of Microorganisms (GCM) 10K type strain sequencing project: providing services to taxonomists for standard genome sequencing and annotation.</title>
        <authorList>
            <consortium name="The Broad Institute Genomics Platform"/>
            <consortium name="The Broad Institute Genome Sequencing Center for Infectious Disease"/>
            <person name="Wu L."/>
            <person name="Ma J."/>
        </authorList>
    </citation>
    <scope>NUCLEOTIDE SEQUENCE [LARGE SCALE GENOMIC DNA]</scope>
    <source>
        <strain evidence="3">NBRC 108755</strain>
    </source>
</reference>
<feature type="region of interest" description="Disordered" evidence="1">
    <location>
        <begin position="90"/>
        <end position="111"/>
    </location>
</feature>
<name>A0ABQ6JTW0_9MICO</name>
<protein>
    <recommendedName>
        <fullName evidence="4">WXG100 family type VII secretion target</fullName>
    </recommendedName>
</protein>
<dbReference type="Proteomes" id="UP001157069">
    <property type="component" value="Unassembled WGS sequence"/>
</dbReference>
<evidence type="ECO:0008006" key="4">
    <source>
        <dbReference type="Google" id="ProtNLM"/>
    </source>
</evidence>
<keyword evidence="3" id="KW-1185">Reference proteome</keyword>
<accession>A0ABQ6JTW0</accession>
<proteinExistence type="predicted"/>
<evidence type="ECO:0000313" key="3">
    <source>
        <dbReference type="Proteomes" id="UP001157069"/>
    </source>
</evidence>
<sequence>MSGGEQMKVDYDRLSELQHNLNTALTVMNHDVESAWDLQQVVGDARLGRAARDFSDSWDKHRVDIRDRLQWLHDSIKNISEQLVQVDTDLANGLTTPPSGSGGGGRAPQAV</sequence>
<evidence type="ECO:0000313" key="2">
    <source>
        <dbReference type="EMBL" id="GMA91736.1"/>
    </source>
</evidence>
<evidence type="ECO:0000256" key="1">
    <source>
        <dbReference type="SAM" id="MobiDB-lite"/>
    </source>
</evidence>
<dbReference type="EMBL" id="BSVA01000001">
    <property type="protein sequence ID" value="GMA91736.1"/>
    <property type="molecule type" value="Genomic_DNA"/>
</dbReference>
<gene>
    <name evidence="2" type="ORF">GCM10025869_22650</name>
</gene>